<evidence type="ECO:0000256" key="1">
    <source>
        <dbReference type="SAM" id="Phobius"/>
    </source>
</evidence>
<organism evidence="2 3">
    <name type="scientific">Gemmatimonas aurantiaca</name>
    <dbReference type="NCBI Taxonomy" id="173480"/>
    <lineage>
        <taxon>Bacteria</taxon>
        <taxon>Pseudomonadati</taxon>
        <taxon>Gemmatimonadota</taxon>
        <taxon>Gemmatimonadia</taxon>
        <taxon>Gemmatimonadales</taxon>
        <taxon>Gemmatimonadaceae</taxon>
        <taxon>Gemmatimonas</taxon>
    </lineage>
</organism>
<dbReference type="AlphaFoldDB" id="A0A3D4VBI8"/>
<dbReference type="Proteomes" id="UP000264071">
    <property type="component" value="Unassembled WGS sequence"/>
</dbReference>
<evidence type="ECO:0000313" key="2">
    <source>
        <dbReference type="EMBL" id="HCT58204.1"/>
    </source>
</evidence>
<reference evidence="2 3" key="1">
    <citation type="journal article" date="2018" name="Nat. Biotechnol.">
        <title>A standardized bacterial taxonomy based on genome phylogeny substantially revises the tree of life.</title>
        <authorList>
            <person name="Parks D.H."/>
            <person name="Chuvochina M."/>
            <person name="Waite D.W."/>
            <person name="Rinke C."/>
            <person name="Skarshewski A."/>
            <person name="Chaumeil P.A."/>
            <person name="Hugenholtz P."/>
        </authorList>
    </citation>
    <scope>NUCLEOTIDE SEQUENCE [LARGE SCALE GENOMIC DNA]</scope>
    <source>
        <strain evidence="2">UBA8844</strain>
    </source>
</reference>
<accession>A0A3D4VBI8</accession>
<comment type="caution">
    <text evidence="2">The sequence shown here is derived from an EMBL/GenBank/DDBJ whole genome shotgun (WGS) entry which is preliminary data.</text>
</comment>
<sequence>MISFLLSFAIASVVAIVLHGSARRFVRNRLRYVDAVQKALAPWLAGGAVFAVGAVLAGLPFIGLGTALTAGLAVGTGVAAGARDIRQGTSPVVYGP</sequence>
<proteinExistence type="predicted"/>
<dbReference type="EMBL" id="DPIY01000010">
    <property type="protein sequence ID" value="HCT58204.1"/>
    <property type="molecule type" value="Genomic_DNA"/>
</dbReference>
<protein>
    <submittedName>
        <fullName evidence="2">Uncharacterized protein</fullName>
    </submittedName>
</protein>
<feature type="transmembrane region" description="Helical" evidence="1">
    <location>
        <begin position="39"/>
        <end position="62"/>
    </location>
</feature>
<keyword evidence="1" id="KW-1133">Transmembrane helix</keyword>
<evidence type="ECO:0000313" key="3">
    <source>
        <dbReference type="Proteomes" id="UP000264071"/>
    </source>
</evidence>
<keyword evidence="1" id="KW-0812">Transmembrane</keyword>
<keyword evidence="1" id="KW-0472">Membrane</keyword>
<gene>
    <name evidence="2" type="ORF">DGD08_13450</name>
</gene>
<name>A0A3D4VBI8_9BACT</name>